<organism evidence="11 12">
    <name type="scientific">Asticcacaulis biprosthecium C19</name>
    <dbReference type="NCBI Taxonomy" id="715226"/>
    <lineage>
        <taxon>Bacteria</taxon>
        <taxon>Pseudomonadati</taxon>
        <taxon>Pseudomonadota</taxon>
        <taxon>Alphaproteobacteria</taxon>
        <taxon>Caulobacterales</taxon>
        <taxon>Caulobacteraceae</taxon>
        <taxon>Asticcacaulis</taxon>
    </lineage>
</organism>
<dbReference type="InterPro" id="IPR027417">
    <property type="entry name" value="P-loop_NTPase"/>
</dbReference>
<accession>F4QJJ9</accession>
<evidence type="ECO:0000256" key="9">
    <source>
        <dbReference type="ARBA" id="ARBA00022842"/>
    </source>
</evidence>
<dbReference type="GO" id="GO:0046872">
    <property type="term" value="F:metal ion binding"/>
    <property type="evidence" value="ECO:0007669"/>
    <property type="project" value="UniProtKB-KW"/>
</dbReference>
<evidence type="ECO:0000256" key="4">
    <source>
        <dbReference type="ARBA" id="ARBA00022490"/>
    </source>
</evidence>
<dbReference type="RefSeq" id="WP_006271118.1">
    <property type="nucleotide sequence ID" value="NZ_GL883077.1"/>
</dbReference>
<keyword evidence="4" id="KW-0963">Cytoplasm</keyword>
<keyword evidence="11" id="KW-0378">Hydrolase</keyword>
<keyword evidence="6" id="KW-0479">Metal-binding</keyword>
<dbReference type="InterPro" id="IPR003442">
    <property type="entry name" value="T6A_TsaE"/>
</dbReference>
<evidence type="ECO:0000256" key="3">
    <source>
        <dbReference type="ARBA" id="ARBA00019010"/>
    </source>
</evidence>
<keyword evidence="12" id="KW-1185">Reference proteome</keyword>
<dbReference type="AlphaFoldDB" id="F4QJJ9"/>
<keyword evidence="9" id="KW-0460">Magnesium</keyword>
<evidence type="ECO:0000256" key="10">
    <source>
        <dbReference type="ARBA" id="ARBA00032441"/>
    </source>
</evidence>
<dbReference type="EMBL" id="GL883077">
    <property type="protein sequence ID" value="EGF91950.1"/>
    <property type="molecule type" value="Genomic_DNA"/>
</dbReference>
<evidence type="ECO:0000256" key="7">
    <source>
        <dbReference type="ARBA" id="ARBA00022741"/>
    </source>
</evidence>
<dbReference type="OrthoDB" id="9800307at2"/>
<evidence type="ECO:0000256" key="8">
    <source>
        <dbReference type="ARBA" id="ARBA00022840"/>
    </source>
</evidence>
<keyword evidence="5" id="KW-0819">tRNA processing</keyword>
<comment type="similarity">
    <text evidence="2">Belongs to the TsaE family.</text>
</comment>
<evidence type="ECO:0000256" key="6">
    <source>
        <dbReference type="ARBA" id="ARBA00022723"/>
    </source>
</evidence>
<dbReference type="PANTHER" id="PTHR33540:SF2">
    <property type="entry name" value="TRNA THREONYLCARBAMOYLADENOSINE BIOSYNTHESIS PROTEIN TSAE"/>
    <property type="match status" value="1"/>
</dbReference>
<gene>
    <name evidence="11" type="ORF">ABI_03820</name>
</gene>
<dbReference type="SUPFAM" id="SSF52540">
    <property type="entry name" value="P-loop containing nucleoside triphosphate hydrolases"/>
    <property type="match status" value="1"/>
</dbReference>
<dbReference type="Pfam" id="PF02367">
    <property type="entry name" value="TsaE"/>
    <property type="match status" value="1"/>
</dbReference>
<dbReference type="GO" id="GO:0005524">
    <property type="term" value="F:ATP binding"/>
    <property type="evidence" value="ECO:0007669"/>
    <property type="project" value="UniProtKB-KW"/>
</dbReference>
<protein>
    <recommendedName>
        <fullName evidence="3">tRNA threonylcarbamoyladenosine biosynthesis protein TsaE</fullName>
    </recommendedName>
    <alternativeName>
        <fullName evidence="10">t(6)A37 threonylcarbamoyladenosine biosynthesis protein TsaE</fullName>
    </alternativeName>
</protein>
<reference evidence="12" key="1">
    <citation type="submission" date="2011-03" db="EMBL/GenBank/DDBJ databases">
        <title>Draft genome sequence of Brevundimonas diminuta.</title>
        <authorList>
            <person name="Brown P.J.B."/>
            <person name="Buechlein A."/>
            <person name="Hemmerich C."/>
            <person name="Brun Y.V."/>
        </authorList>
    </citation>
    <scope>NUCLEOTIDE SEQUENCE [LARGE SCALE GENOMIC DNA]</scope>
    <source>
        <strain evidence="12">C19</strain>
    </source>
</reference>
<sequence>MAETLHLPDETATAVLGARIAPRLKAGDVVYLTGALGMGKSSLARGLIRALTSPDQDVPSPTFTLVQAYDAADFTLLHLDLYRLESPEEAYELGLDDALPSSVLVIEWPDRLGPLGYDDRLDIVLELADKTNPFAGRIAHLIPRGNFKG</sequence>
<dbReference type="GO" id="GO:0016787">
    <property type="term" value="F:hydrolase activity"/>
    <property type="evidence" value="ECO:0007669"/>
    <property type="project" value="UniProtKB-KW"/>
</dbReference>
<dbReference type="STRING" id="715226.ABI_03820"/>
<evidence type="ECO:0000313" key="12">
    <source>
        <dbReference type="Proteomes" id="UP000006512"/>
    </source>
</evidence>
<keyword evidence="8" id="KW-0067">ATP-binding</keyword>
<comment type="subcellular location">
    <subcellularLocation>
        <location evidence="1">Cytoplasm</location>
    </subcellularLocation>
</comment>
<dbReference type="PANTHER" id="PTHR33540">
    <property type="entry name" value="TRNA THREONYLCARBAMOYLADENOSINE BIOSYNTHESIS PROTEIN TSAE"/>
    <property type="match status" value="1"/>
</dbReference>
<evidence type="ECO:0000256" key="2">
    <source>
        <dbReference type="ARBA" id="ARBA00007599"/>
    </source>
</evidence>
<dbReference type="GO" id="GO:0002949">
    <property type="term" value="P:tRNA threonylcarbamoyladenosine modification"/>
    <property type="evidence" value="ECO:0007669"/>
    <property type="project" value="InterPro"/>
</dbReference>
<dbReference type="Proteomes" id="UP000006512">
    <property type="component" value="Unassembled WGS sequence"/>
</dbReference>
<dbReference type="NCBIfam" id="TIGR00150">
    <property type="entry name" value="T6A_YjeE"/>
    <property type="match status" value="1"/>
</dbReference>
<evidence type="ECO:0000313" key="11">
    <source>
        <dbReference type="EMBL" id="EGF91950.1"/>
    </source>
</evidence>
<evidence type="ECO:0000256" key="1">
    <source>
        <dbReference type="ARBA" id="ARBA00004496"/>
    </source>
</evidence>
<proteinExistence type="inferred from homology"/>
<name>F4QJJ9_9CAUL</name>
<dbReference type="eggNOG" id="COG0802">
    <property type="taxonomic scope" value="Bacteria"/>
</dbReference>
<keyword evidence="7" id="KW-0547">Nucleotide-binding</keyword>
<dbReference type="HOGENOM" id="CLU_087829_4_0_5"/>
<dbReference type="Gene3D" id="3.40.50.300">
    <property type="entry name" value="P-loop containing nucleotide triphosphate hydrolases"/>
    <property type="match status" value="1"/>
</dbReference>
<dbReference type="GO" id="GO:0005737">
    <property type="term" value="C:cytoplasm"/>
    <property type="evidence" value="ECO:0007669"/>
    <property type="project" value="UniProtKB-SubCell"/>
</dbReference>
<evidence type="ECO:0000256" key="5">
    <source>
        <dbReference type="ARBA" id="ARBA00022694"/>
    </source>
</evidence>